<name>A0A1G9XYK6_ALLAB</name>
<gene>
    <name evidence="6" type="ORF">SAMN04489726_4457</name>
</gene>
<keyword evidence="1" id="KW-0456">Lyase</keyword>
<organism evidence="6 7">
    <name type="scientific">Allokutzneria albata</name>
    <name type="common">Kibdelosporangium albatum</name>
    <dbReference type="NCBI Taxonomy" id="211114"/>
    <lineage>
        <taxon>Bacteria</taxon>
        <taxon>Bacillati</taxon>
        <taxon>Actinomycetota</taxon>
        <taxon>Actinomycetes</taxon>
        <taxon>Pseudonocardiales</taxon>
        <taxon>Pseudonocardiaceae</taxon>
        <taxon>Allokutzneria</taxon>
    </lineage>
</organism>
<protein>
    <recommendedName>
        <fullName evidence="1">Pyrrole-2-carboxylic acid decarboxylase</fullName>
        <shortName evidence="1">P2C decarboxylase</shortName>
        <ecNumber evidence="1">4.1.1.93</ecNumber>
    </recommendedName>
</protein>
<keyword evidence="1" id="KW-0058">Aromatic hydrocarbons catabolism</keyword>
<dbReference type="GO" id="GO:0046281">
    <property type="term" value="P:cinnamic acid catabolic process"/>
    <property type="evidence" value="ECO:0007669"/>
    <property type="project" value="TreeGrafter"/>
</dbReference>
<dbReference type="PANTHER" id="PTHR30108:SF17">
    <property type="entry name" value="FERULIC ACID DECARBOXYLASE 1"/>
    <property type="match status" value="1"/>
</dbReference>
<dbReference type="STRING" id="211114.SAMN04489726_4457"/>
<dbReference type="GO" id="GO:0005737">
    <property type="term" value="C:cytoplasm"/>
    <property type="evidence" value="ECO:0007669"/>
    <property type="project" value="TreeGrafter"/>
</dbReference>
<feature type="binding site" evidence="1">
    <location>
        <position position="278"/>
    </location>
    <ligand>
        <name>K(+)</name>
        <dbReference type="ChEBI" id="CHEBI:29103"/>
    </ligand>
</feature>
<comment type="catalytic activity">
    <reaction evidence="1">
        <text>pyrrole-2-carboxylate + H2O = 1H-pyrrole + hydrogencarbonate</text>
        <dbReference type="Rhea" id="RHEA:31379"/>
        <dbReference type="ChEBI" id="CHEBI:15377"/>
        <dbReference type="ChEBI" id="CHEBI:17544"/>
        <dbReference type="ChEBI" id="CHEBI:19203"/>
        <dbReference type="ChEBI" id="CHEBI:27660"/>
        <dbReference type="EC" id="4.1.1.93"/>
    </reaction>
</comment>
<dbReference type="InterPro" id="IPR002830">
    <property type="entry name" value="UbiD"/>
</dbReference>
<dbReference type="Pfam" id="PF20696">
    <property type="entry name" value="UbiD_C"/>
    <property type="match status" value="1"/>
</dbReference>
<dbReference type="NCBIfam" id="TIGR00148">
    <property type="entry name" value="UbiD family decarboxylase"/>
    <property type="match status" value="1"/>
</dbReference>
<feature type="domain" description="3-octaprenyl-4-hydroxybenzoate carboxy-lyase-like C-terminal" evidence="5">
    <location>
        <begin position="369"/>
        <end position="485"/>
    </location>
</feature>
<evidence type="ECO:0000313" key="6">
    <source>
        <dbReference type="EMBL" id="SDN01255.1"/>
    </source>
</evidence>
<dbReference type="InterPro" id="IPR048304">
    <property type="entry name" value="UbiD_Rift_dom"/>
</dbReference>
<comment type="cofactor">
    <cofactor evidence="1">
        <name>prenylated FMN</name>
        <dbReference type="ChEBI" id="CHEBI:87746"/>
    </cofactor>
    <text evidence="1">Binds 1 prenylated FMN per subunit.</text>
</comment>
<keyword evidence="7" id="KW-1185">Reference proteome</keyword>
<feature type="domain" description="3-octaprenyl-4-hydroxybenzoate carboxy-lyase-like Rift-related" evidence="3">
    <location>
        <begin position="162"/>
        <end position="362"/>
    </location>
</feature>
<sequence>MSGNGISRRGLLWRGGLLAAGSVGASLAGITAQSAAAAPPKWDPRAADAKRRLGSLREYLDALNALGDLREINREVDTHLEIGAITRRTTEISGPAVLFNRIKGHRRGFRVLGAPAALSSLPSARYARVALSLGFRPETHPLAMVEALARAHDLKPIEPVTVHSGPCQQNVLLGAEADLTKIPVPLLHDGDGGPYLNTWGTFVVGTPDGKWVNWSISRAMLVDGKRFAPLVVPFFQHLGVIAAQWAEQGKQAPFALVQGAEPGIPFASAMSLPDGVSEASFLGGYYGKPVELVRCKTVDLRVPSTAEIVIEGHIDFEKTVPEGPMGEAPGYMSVHVRQMPTCTVTAITHRDNAILPVVTAGKAVDEDHTAVGVPASAIILNALRKNGIPATNAWMVPESALHVLAVTVPQDWPKRTGIASSRELTKRIAEIICDTRVVIWLSQVMVLDDDLDVTDHRDLMWGFATRTHPVKDQVVIPQRSFNALMVCYGKEEQETYLAPLLAFDSLLPQGSERPRSTAFEANYPAELRKKILDNWVD</sequence>
<keyword evidence="1" id="KW-0464">Manganese</keyword>
<feature type="chain" id="PRO_5038332717" description="Pyrrole-2-carboxylic acid decarboxylase" evidence="2">
    <location>
        <begin position="29"/>
        <end position="537"/>
    </location>
</feature>
<keyword evidence="1" id="KW-0285">Flavoprotein</keyword>
<feature type="binding site" evidence="1">
    <location>
        <position position="214"/>
    </location>
    <ligand>
        <name>K(+)</name>
        <dbReference type="ChEBI" id="CHEBI:29103"/>
    </ligand>
</feature>
<evidence type="ECO:0000256" key="1">
    <source>
        <dbReference type="HAMAP-Rule" id="MF_01983"/>
    </source>
</evidence>
<evidence type="ECO:0000259" key="4">
    <source>
        <dbReference type="Pfam" id="PF20695"/>
    </source>
</evidence>
<dbReference type="InterPro" id="IPR032903">
    <property type="entry name" value="FDC-like"/>
</dbReference>
<dbReference type="PROSITE" id="PS51318">
    <property type="entry name" value="TAT"/>
    <property type="match status" value="1"/>
</dbReference>
<dbReference type="Proteomes" id="UP000183376">
    <property type="component" value="Chromosome I"/>
</dbReference>
<dbReference type="GO" id="GO:0033494">
    <property type="term" value="P:ferulate metabolic process"/>
    <property type="evidence" value="ECO:0007669"/>
    <property type="project" value="TreeGrafter"/>
</dbReference>
<dbReference type="AlphaFoldDB" id="A0A1G9XYK6"/>
<comment type="caution">
    <text evidence="1">Lacks conserved residue(s) required for the propagation of feature annotation.</text>
</comment>
<dbReference type="InterPro" id="IPR006311">
    <property type="entry name" value="TAT_signal"/>
</dbReference>
<dbReference type="HAMAP" id="MF_01983">
    <property type="entry name" value="UbiD_FDC"/>
    <property type="match status" value="1"/>
</dbReference>
<feature type="binding site" evidence="1">
    <location>
        <position position="270"/>
    </location>
    <ligand>
        <name>K(+)</name>
        <dbReference type="ChEBI" id="CHEBI:29103"/>
    </ligand>
</feature>
<feature type="binding site" evidence="1">
    <location>
        <position position="267"/>
    </location>
    <ligand>
        <name>K(+)</name>
        <dbReference type="ChEBI" id="CHEBI:29103"/>
    </ligand>
</feature>
<keyword evidence="2" id="KW-0732">Signal</keyword>
<dbReference type="Gene3D" id="3.40.1670.10">
    <property type="entry name" value="UbiD C-terminal domain-like"/>
    <property type="match status" value="1"/>
</dbReference>
<comment type="cofactor">
    <cofactor evidence="1">
        <name>Mn(2+)</name>
        <dbReference type="ChEBI" id="CHEBI:29035"/>
    </cofactor>
    <text evidence="1">Binds 1 Mn(2+) per subunit.</text>
</comment>
<dbReference type="SUPFAM" id="SSF143968">
    <property type="entry name" value="UbiD C-terminal domain-like"/>
    <property type="match status" value="1"/>
</dbReference>
<feature type="signal peptide" evidence="2">
    <location>
        <begin position="1"/>
        <end position="28"/>
    </location>
</feature>
<feature type="binding site" evidence="1">
    <location>
        <position position="218"/>
    </location>
    <ligand>
        <name>prenylated FMN</name>
        <dbReference type="ChEBI" id="CHEBI:87746"/>
    </ligand>
</feature>
<reference evidence="6 7" key="1">
    <citation type="submission" date="2016-10" db="EMBL/GenBank/DDBJ databases">
        <authorList>
            <person name="de Groot N.N."/>
        </authorList>
    </citation>
    <scope>NUCLEOTIDE SEQUENCE [LARGE SCALE GENOMIC DNA]</scope>
    <source>
        <strain evidence="6 7">DSM 44149</strain>
    </source>
</reference>
<dbReference type="InterPro" id="IPR049381">
    <property type="entry name" value="UbiD-like_C"/>
</dbReference>
<dbReference type="EC" id="4.1.1.93" evidence="1"/>
<dbReference type="Pfam" id="PF20695">
    <property type="entry name" value="UbiD_N"/>
    <property type="match status" value="1"/>
</dbReference>
<feature type="domain" description="3-octaprenyl-4-hydroxybenzoate carboxy-lyase-like N-terminal" evidence="4">
    <location>
        <begin position="60"/>
        <end position="146"/>
    </location>
</feature>
<dbReference type="GO" id="GO:0046872">
    <property type="term" value="F:metal ion binding"/>
    <property type="evidence" value="ECO:0007669"/>
    <property type="project" value="UniProtKB-KW"/>
</dbReference>
<dbReference type="eggNOG" id="COG0043">
    <property type="taxonomic scope" value="Bacteria"/>
</dbReference>
<comment type="similarity">
    <text evidence="1">Belongs to the UbiD family. UbiD-like/FDC subfamily.</text>
</comment>
<keyword evidence="1" id="KW-0630">Potassium</keyword>
<feature type="binding site" evidence="1">
    <location>
        <position position="237"/>
    </location>
    <ligand>
        <name>prenylated FMN</name>
        <dbReference type="ChEBI" id="CHEBI:87746"/>
    </ligand>
</feature>
<dbReference type="EMBL" id="LT629701">
    <property type="protein sequence ID" value="SDN01255.1"/>
    <property type="molecule type" value="Genomic_DNA"/>
</dbReference>
<dbReference type="RefSeq" id="WP_052407166.1">
    <property type="nucleotide sequence ID" value="NZ_JOEF01000005.1"/>
</dbReference>
<dbReference type="PANTHER" id="PTHR30108">
    <property type="entry name" value="3-OCTAPRENYL-4-HYDROXYBENZOATE CARBOXY-LYASE-RELATED"/>
    <property type="match status" value="1"/>
</dbReference>
<proteinExistence type="inferred from homology"/>
<comment type="subunit">
    <text evidence="1">Homodimer.</text>
</comment>
<dbReference type="OrthoDB" id="9809841at2"/>
<comment type="cofactor">
    <cofactor evidence="1">
        <name>K(+)</name>
        <dbReference type="ChEBI" id="CHEBI:29103"/>
    </cofactor>
    <text evidence="1">Binds 1 K(+) per subunit.</text>
</comment>
<dbReference type="InterPro" id="IPR049383">
    <property type="entry name" value="UbiD-like_N"/>
</dbReference>
<comment type="function">
    <text evidence="1">Catalyzes the prenyl-FMN-dependent decarboxylation of pyrrole-2-carboxylate (P2C). Can also catalyze the carboxylation of pyrrole in the presence of elevated concentrations of CO(2) or bicarbonate.</text>
</comment>
<feature type="binding site" evidence="1">
    <location>
        <position position="236"/>
    </location>
    <ligand>
        <name>prenylated FMN</name>
        <dbReference type="ChEBI" id="CHEBI:87746"/>
    </ligand>
</feature>
<keyword evidence="1" id="KW-0479">Metal-binding</keyword>
<evidence type="ECO:0000256" key="2">
    <source>
        <dbReference type="SAM" id="SignalP"/>
    </source>
</evidence>
<accession>A0A1G9XYK6</accession>
<feature type="binding site" evidence="1">
    <location>
        <position position="278"/>
    </location>
    <ligand>
        <name>Mn(2+)</name>
        <dbReference type="ChEBI" id="CHEBI:29035"/>
    </ligand>
</feature>
<feature type="active site" description="Proton donor" evidence="1">
    <location>
        <position position="327"/>
    </location>
</feature>
<evidence type="ECO:0000259" key="5">
    <source>
        <dbReference type="Pfam" id="PF20696"/>
    </source>
</evidence>
<dbReference type="SUPFAM" id="SSF50475">
    <property type="entry name" value="FMN-binding split barrel"/>
    <property type="match status" value="1"/>
</dbReference>
<keyword evidence="1" id="KW-0210">Decarboxylase</keyword>
<evidence type="ECO:0000259" key="3">
    <source>
        <dbReference type="Pfam" id="PF01977"/>
    </source>
</evidence>
<evidence type="ECO:0000313" key="7">
    <source>
        <dbReference type="Proteomes" id="UP000183376"/>
    </source>
</evidence>
<dbReference type="GO" id="GO:0034941">
    <property type="term" value="F:pyrrole-2-carboxylate decarboxylase activity"/>
    <property type="evidence" value="ECO:0007669"/>
    <property type="project" value="UniProtKB-EC"/>
</dbReference>
<feature type="binding site" evidence="1">
    <location>
        <position position="278"/>
    </location>
    <ligand>
        <name>prenylated FMN</name>
        <dbReference type="ChEBI" id="CHEBI:87746"/>
    </ligand>
</feature>
<feature type="binding site" evidence="1">
    <location>
        <position position="237"/>
    </location>
    <ligand>
        <name>Mn(2+)</name>
        <dbReference type="ChEBI" id="CHEBI:29035"/>
    </ligand>
</feature>
<comment type="catalytic activity">
    <reaction evidence="1">
        <text>pyrrole-2-carboxylate + H(+) = 1H-pyrrole + CO2</text>
        <dbReference type="Rhea" id="RHEA:31375"/>
        <dbReference type="ChEBI" id="CHEBI:15378"/>
        <dbReference type="ChEBI" id="CHEBI:16526"/>
        <dbReference type="ChEBI" id="CHEBI:19203"/>
        <dbReference type="ChEBI" id="CHEBI:27660"/>
        <dbReference type="EC" id="4.1.1.93"/>
    </reaction>
</comment>
<dbReference type="Pfam" id="PF01977">
    <property type="entry name" value="UbiD"/>
    <property type="match status" value="1"/>
</dbReference>
<keyword evidence="1" id="KW-0288">FMN</keyword>